<dbReference type="EMBL" id="PGCJ01001091">
    <property type="protein sequence ID" value="PLW09725.1"/>
    <property type="molecule type" value="Genomic_DNA"/>
</dbReference>
<evidence type="ECO:0000313" key="2">
    <source>
        <dbReference type="EMBL" id="PLW09725.1"/>
    </source>
</evidence>
<organism evidence="2 4">
    <name type="scientific">Puccinia coronata f. sp. avenae</name>
    <dbReference type="NCBI Taxonomy" id="200324"/>
    <lineage>
        <taxon>Eukaryota</taxon>
        <taxon>Fungi</taxon>
        <taxon>Dikarya</taxon>
        <taxon>Basidiomycota</taxon>
        <taxon>Pucciniomycotina</taxon>
        <taxon>Pucciniomycetes</taxon>
        <taxon>Pucciniales</taxon>
        <taxon>Pucciniaceae</taxon>
        <taxon>Puccinia</taxon>
    </lineage>
</organism>
<reference evidence="2 4" key="1">
    <citation type="submission" date="2017-11" db="EMBL/GenBank/DDBJ databases">
        <title>De novo assembly and phasing of dikaryotic genomes from two isolates of Puccinia coronata f. sp. avenae, the causal agent of oat crown rust.</title>
        <authorList>
            <person name="Miller M.E."/>
            <person name="Zhang Y."/>
            <person name="Omidvar V."/>
            <person name="Sperschneider J."/>
            <person name="Schwessinger B."/>
            <person name="Raley C."/>
            <person name="Palmer J.M."/>
            <person name="Garnica D."/>
            <person name="Upadhyaya N."/>
            <person name="Rathjen J."/>
            <person name="Taylor J.M."/>
            <person name="Park R.F."/>
            <person name="Dodds P.N."/>
            <person name="Hirsch C.D."/>
            <person name="Kianian S.F."/>
            <person name="Figueroa M."/>
        </authorList>
    </citation>
    <scope>NUCLEOTIDE SEQUENCE [LARGE SCALE GENOMIC DNA]</scope>
    <source>
        <strain evidence="2">12NC29</strain>
    </source>
</reference>
<dbReference type="AlphaFoldDB" id="A0A2N5S911"/>
<name>A0A2N5S911_9BASI</name>
<feature type="compositionally biased region" description="Polar residues" evidence="1">
    <location>
        <begin position="55"/>
        <end position="70"/>
    </location>
</feature>
<feature type="compositionally biased region" description="Pro residues" evidence="1">
    <location>
        <begin position="31"/>
        <end position="41"/>
    </location>
</feature>
<evidence type="ECO:0000256" key="1">
    <source>
        <dbReference type="SAM" id="MobiDB-lite"/>
    </source>
</evidence>
<feature type="region of interest" description="Disordered" evidence="1">
    <location>
        <begin position="1"/>
        <end position="70"/>
    </location>
</feature>
<protein>
    <submittedName>
        <fullName evidence="2">Uncharacterized protein</fullName>
    </submittedName>
</protein>
<sequence length="70" mass="7142">MCSAPPACLLRPAPSPHALSPARSLAQPGTLPSPSPLPPCPGTLSKLPTSSSSKDQPLQASTNWPNQTNS</sequence>
<dbReference type="EMBL" id="PGCJ01000318">
    <property type="protein sequence ID" value="PLW32627.1"/>
    <property type="molecule type" value="Genomic_DNA"/>
</dbReference>
<dbReference type="Proteomes" id="UP000235388">
    <property type="component" value="Unassembled WGS sequence"/>
</dbReference>
<accession>A0A2N5S911</accession>
<comment type="caution">
    <text evidence="2">The sequence shown here is derived from an EMBL/GenBank/DDBJ whole genome shotgun (WGS) entry which is preliminary data.</text>
</comment>
<feature type="compositionally biased region" description="Low complexity" evidence="1">
    <location>
        <begin position="42"/>
        <end position="54"/>
    </location>
</feature>
<gene>
    <name evidence="3" type="ORF">PCANC_25781</name>
    <name evidence="2" type="ORF">PCANC_26709</name>
</gene>
<evidence type="ECO:0000313" key="4">
    <source>
        <dbReference type="Proteomes" id="UP000235388"/>
    </source>
</evidence>
<evidence type="ECO:0000313" key="3">
    <source>
        <dbReference type="EMBL" id="PLW32627.1"/>
    </source>
</evidence>
<keyword evidence="4" id="KW-1185">Reference proteome</keyword>
<proteinExistence type="predicted"/>